<evidence type="ECO:0000256" key="5">
    <source>
        <dbReference type="ARBA" id="ARBA00023136"/>
    </source>
</evidence>
<dbReference type="PANTHER" id="PTHR30386:SF26">
    <property type="entry name" value="TRANSPORT PROTEIN COMB"/>
    <property type="match status" value="1"/>
</dbReference>
<dbReference type="AlphaFoldDB" id="A0A0A0B9B8"/>
<dbReference type="RefSeq" id="WP_034627790.1">
    <property type="nucleotide sequence ID" value="NZ_AXNT01000036.1"/>
</dbReference>
<comment type="subcellular location">
    <subcellularLocation>
        <location evidence="1">Membrane</location>
        <topology evidence="1">Single-pass membrane protein</topology>
    </subcellularLocation>
</comment>
<evidence type="ECO:0000313" key="6">
    <source>
        <dbReference type="EMBL" id="KGM02757.1"/>
    </source>
</evidence>
<evidence type="ECO:0000256" key="2">
    <source>
        <dbReference type="ARBA" id="ARBA00009477"/>
    </source>
</evidence>
<dbReference type="OrthoDB" id="3725787at2"/>
<sequence length="253" mass="26269">MTWANRFRLTLGLVAVLALGAWLTFYLNDSKAIATSSSAQIESKTYAVGSQYAGLVVDQLVEQGDAVTEGTPLFVIDSATLRHDVSIGFAPGPTPGQTINEAGQVVVLATGPGTVARIEATRGTFVPAAAVLAQVEKEGSLYVKAEYTLTAKEYARIDEEAQVTIVLPNEQTVAGRVAGIEVQTVASKAQAIVTVESDKLVPGKANGLMAAGTPVNAELQLQNDGVVTDVQASVNEVFDGVSTSVKGLFGSGE</sequence>
<keyword evidence="7" id="KW-1185">Reference proteome</keyword>
<dbReference type="GO" id="GO:0016020">
    <property type="term" value="C:membrane"/>
    <property type="evidence" value="ECO:0007669"/>
    <property type="project" value="UniProtKB-SubCell"/>
</dbReference>
<evidence type="ECO:0000313" key="7">
    <source>
        <dbReference type="Proteomes" id="UP000029833"/>
    </source>
</evidence>
<dbReference type="EMBL" id="AXNT01000036">
    <property type="protein sequence ID" value="KGM02757.1"/>
    <property type="molecule type" value="Genomic_DNA"/>
</dbReference>
<dbReference type="Proteomes" id="UP000029833">
    <property type="component" value="Unassembled WGS sequence"/>
</dbReference>
<protein>
    <submittedName>
        <fullName evidence="6">Biotin attachment protein</fullName>
    </submittedName>
</protein>
<comment type="caution">
    <text evidence="6">The sequence shown here is derived from an EMBL/GenBank/DDBJ whole genome shotgun (WGS) entry which is preliminary data.</text>
</comment>
<dbReference type="Gene3D" id="2.40.50.100">
    <property type="match status" value="1"/>
</dbReference>
<organism evidence="6 7">
    <name type="scientific">Cellulomonas cellasea DSM 20118</name>
    <dbReference type="NCBI Taxonomy" id="1408250"/>
    <lineage>
        <taxon>Bacteria</taxon>
        <taxon>Bacillati</taxon>
        <taxon>Actinomycetota</taxon>
        <taxon>Actinomycetes</taxon>
        <taxon>Micrococcales</taxon>
        <taxon>Cellulomonadaceae</taxon>
        <taxon>Cellulomonas</taxon>
    </lineage>
</organism>
<gene>
    <name evidence="6" type="ORF">Q760_11495</name>
</gene>
<reference evidence="6 7" key="1">
    <citation type="submission" date="2013-10" db="EMBL/GenBank/DDBJ databases">
        <authorList>
            <person name="Wang G."/>
            <person name="Zhuang W."/>
        </authorList>
    </citation>
    <scope>NUCLEOTIDE SEQUENCE [LARGE SCALE GENOMIC DNA]</scope>
    <source>
        <strain evidence="6 7">DSM 20118</strain>
    </source>
</reference>
<evidence type="ECO:0000256" key="4">
    <source>
        <dbReference type="ARBA" id="ARBA00022989"/>
    </source>
</evidence>
<name>A0A0A0B9B8_9CELL</name>
<dbReference type="PANTHER" id="PTHR30386">
    <property type="entry name" value="MEMBRANE FUSION SUBUNIT OF EMRAB-TOLC MULTIDRUG EFFLUX PUMP"/>
    <property type="match status" value="1"/>
</dbReference>
<comment type="similarity">
    <text evidence="2">Belongs to the membrane fusion protein (MFP) (TC 8.A.1) family.</text>
</comment>
<accession>A0A0A0B9B8</accession>
<evidence type="ECO:0000256" key="3">
    <source>
        <dbReference type="ARBA" id="ARBA00022692"/>
    </source>
</evidence>
<evidence type="ECO:0000256" key="1">
    <source>
        <dbReference type="ARBA" id="ARBA00004167"/>
    </source>
</evidence>
<dbReference type="InterPro" id="IPR050739">
    <property type="entry name" value="MFP"/>
</dbReference>
<dbReference type="SUPFAM" id="SSF111369">
    <property type="entry name" value="HlyD-like secretion proteins"/>
    <property type="match status" value="1"/>
</dbReference>
<proteinExistence type="inferred from homology"/>
<keyword evidence="5" id="KW-0472">Membrane</keyword>
<keyword evidence="3" id="KW-0812">Transmembrane</keyword>
<dbReference type="STRING" id="1408250.Q760_11495"/>
<keyword evidence="4" id="KW-1133">Transmembrane helix</keyword>